<dbReference type="RefSeq" id="WP_390211029.1">
    <property type="nucleotide sequence ID" value="NZ_JBHLXJ010000007.1"/>
</dbReference>
<organism evidence="2 3">
    <name type="scientific">Undibacterium danionis</name>
    <dbReference type="NCBI Taxonomy" id="1812100"/>
    <lineage>
        <taxon>Bacteria</taxon>
        <taxon>Pseudomonadati</taxon>
        <taxon>Pseudomonadota</taxon>
        <taxon>Betaproteobacteria</taxon>
        <taxon>Burkholderiales</taxon>
        <taxon>Oxalobacteraceae</taxon>
        <taxon>Undibacterium</taxon>
    </lineage>
</organism>
<evidence type="ECO:0000256" key="1">
    <source>
        <dbReference type="SAM" id="Phobius"/>
    </source>
</evidence>
<evidence type="ECO:0000313" key="2">
    <source>
        <dbReference type="EMBL" id="MFC0349423.1"/>
    </source>
</evidence>
<feature type="transmembrane region" description="Helical" evidence="1">
    <location>
        <begin position="48"/>
        <end position="77"/>
    </location>
</feature>
<proteinExistence type="predicted"/>
<evidence type="ECO:0000313" key="3">
    <source>
        <dbReference type="Proteomes" id="UP001589844"/>
    </source>
</evidence>
<keyword evidence="1" id="KW-0812">Transmembrane</keyword>
<dbReference type="Proteomes" id="UP001589844">
    <property type="component" value="Unassembled WGS sequence"/>
</dbReference>
<keyword evidence="3" id="KW-1185">Reference proteome</keyword>
<accession>A0ABV6ICA4</accession>
<protein>
    <submittedName>
        <fullName evidence="2">Uncharacterized protein</fullName>
    </submittedName>
</protein>
<comment type="caution">
    <text evidence="2">The sequence shown here is derived from an EMBL/GenBank/DDBJ whole genome shotgun (WGS) entry which is preliminary data.</text>
</comment>
<reference evidence="2 3" key="1">
    <citation type="submission" date="2024-09" db="EMBL/GenBank/DDBJ databases">
        <authorList>
            <person name="Sun Q."/>
            <person name="Mori K."/>
        </authorList>
    </citation>
    <scope>NUCLEOTIDE SEQUENCE [LARGE SCALE GENOMIC DNA]</scope>
    <source>
        <strain evidence="2 3">CCM 8677</strain>
    </source>
</reference>
<keyword evidence="1" id="KW-0472">Membrane</keyword>
<dbReference type="EMBL" id="JBHLXJ010000007">
    <property type="protein sequence ID" value="MFC0349423.1"/>
    <property type="molecule type" value="Genomic_DNA"/>
</dbReference>
<gene>
    <name evidence="2" type="ORF">ACFFJH_06370</name>
</gene>
<name>A0ABV6ICA4_9BURK</name>
<sequence>MLKLACGSNNNTFLSIFCEAQITSSRTGRSQSQKQQQHQNNQSQRAHIFYWLLGIVAFDLAFGLAFGLHPLLTLPIVQDRKWIKKASLFEPQASFEAFPFFVLHNWEPEGQWQRGRLSLLTFFGEAKKVSSCRSTTDLRTMRLFAIKYKGENIRPIHN</sequence>
<keyword evidence="1" id="KW-1133">Transmembrane helix</keyword>